<accession>A0AAV7LGJ8</accession>
<proteinExistence type="predicted"/>
<keyword evidence="2" id="KW-1185">Reference proteome</keyword>
<dbReference type="Proteomes" id="UP001066276">
    <property type="component" value="Chromosome 11"/>
</dbReference>
<sequence length="84" mass="9753">MSNGPPPYRKVMSPDPQWTYQHLSLKSRLKSENCHETWLPFPVACFLLWPNQGEHAFSRRTVAAHASQALYRVTFQIIIRIGPF</sequence>
<protein>
    <submittedName>
        <fullName evidence="1">Uncharacterized protein</fullName>
    </submittedName>
</protein>
<name>A0AAV7LGJ8_PLEWA</name>
<dbReference type="EMBL" id="JANPWB010000015">
    <property type="protein sequence ID" value="KAJ1090781.1"/>
    <property type="molecule type" value="Genomic_DNA"/>
</dbReference>
<gene>
    <name evidence="1" type="ORF">NDU88_003910</name>
</gene>
<dbReference type="AlphaFoldDB" id="A0AAV7LGJ8"/>
<reference evidence="1" key="1">
    <citation type="journal article" date="2022" name="bioRxiv">
        <title>Sequencing and chromosome-scale assembly of the giantPleurodeles waltlgenome.</title>
        <authorList>
            <person name="Brown T."/>
            <person name="Elewa A."/>
            <person name="Iarovenko S."/>
            <person name="Subramanian E."/>
            <person name="Araus A.J."/>
            <person name="Petzold A."/>
            <person name="Susuki M."/>
            <person name="Suzuki K.-i.T."/>
            <person name="Hayashi T."/>
            <person name="Toyoda A."/>
            <person name="Oliveira C."/>
            <person name="Osipova E."/>
            <person name="Leigh N.D."/>
            <person name="Simon A."/>
            <person name="Yun M.H."/>
        </authorList>
    </citation>
    <scope>NUCLEOTIDE SEQUENCE</scope>
    <source>
        <strain evidence="1">20211129_DDA</strain>
        <tissue evidence="1">Liver</tissue>
    </source>
</reference>
<evidence type="ECO:0000313" key="2">
    <source>
        <dbReference type="Proteomes" id="UP001066276"/>
    </source>
</evidence>
<evidence type="ECO:0000313" key="1">
    <source>
        <dbReference type="EMBL" id="KAJ1090781.1"/>
    </source>
</evidence>
<comment type="caution">
    <text evidence="1">The sequence shown here is derived from an EMBL/GenBank/DDBJ whole genome shotgun (WGS) entry which is preliminary data.</text>
</comment>
<organism evidence="1 2">
    <name type="scientific">Pleurodeles waltl</name>
    <name type="common">Iberian ribbed newt</name>
    <dbReference type="NCBI Taxonomy" id="8319"/>
    <lineage>
        <taxon>Eukaryota</taxon>
        <taxon>Metazoa</taxon>
        <taxon>Chordata</taxon>
        <taxon>Craniata</taxon>
        <taxon>Vertebrata</taxon>
        <taxon>Euteleostomi</taxon>
        <taxon>Amphibia</taxon>
        <taxon>Batrachia</taxon>
        <taxon>Caudata</taxon>
        <taxon>Salamandroidea</taxon>
        <taxon>Salamandridae</taxon>
        <taxon>Pleurodelinae</taxon>
        <taxon>Pleurodeles</taxon>
    </lineage>
</organism>